<sequence>MILRSSLTTCLNHHRRISINKSSKLSRSRISKNWKRNPKLMNGNATDTEDNQYEVACLADHCNSVASGCAANAFAIAATANDVYVIFGGDYGASYVNGDTADCLFVAIFHER</sequence>
<comment type="caution">
    <text evidence="1">The sequence shown here is derived from an EMBL/GenBank/DDBJ whole genome shotgun (WGS) entry which is preliminary data.</text>
</comment>
<name>A0ACB9F193_CICIN</name>
<reference evidence="2" key="1">
    <citation type="journal article" date="2022" name="Mol. Ecol. Resour.">
        <title>The genomes of chicory, endive, great burdock and yacon provide insights into Asteraceae palaeo-polyploidization history and plant inulin production.</title>
        <authorList>
            <person name="Fan W."/>
            <person name="Wang S."/>
            <person name="Wang H."/>
            <person name="Wang A."/>
            <person name="Jiang F."/>
            <person name="Liu H."/>
            <person name="Zhao H."/>
            <person name="Xu D."/>
            <person name="Zhang Y."/>
        </authorList>
    </citation>
    <scope>NUCLEOTIDE SEQUENCE [LARGE SCALE GENOMIC DNA]</scope>
    <source>
        <strain evidence="2">cv. Punajuju</strain>
    </source>
</reference>
<evidence type="ECO:0000313" key="2">
    <source>
        <dbReference type="Proteomes" id="UP001055811"/>
    </source>
</evidence>
<reference evidence="1 2" key="2">
    <citation type="journal article" date="2022" name="Mol. Ecol. Resour.">
        <title>The genomes of chicory, endive, great burdock and yacon provide insights into Asteraceae paleo-polyploidization history and plant inulin production.</title>
        <authorList>
            <person name="Fan W."/>
            <person name="Wang S."/>
            <person name="Wang H."/>
            <person name="Wang A."/>
            <person name="Jiang F."/>
            <person name="Liu H."/>
            <person name="Zhao H."/>
            <person name="Xu D."/>
            <person name="Zhang Y."/>
        </authorList>
    </citation>
    <scope>NUCLEOTIDE SEQUENCE [LARGE SCALE GENOMIC DNA]</scope>
    <source>
        <strain evidence="2">cv. Punajuju</strain>
        <tissue evidence="1">Leaves</tissue>
    </source>
</reference>
<dbReference type="Proteomes" id="UP001055811">
    <property type="component" value="Linkage Group LG03"/>
</dbReference>
<gene>
    <name evidence="1" type="ORF">L2E82_14480</name>
</gene>
<evidence type="ECO:0000313" key="1">
    <source>
        <dbReference type="EMBL" id="KAI3764471.1"/>
    </source>
</evidence>
<keyword evidence="2" id="KW-1185">Reference proteome</keyword>
<dbReference type="EMBL" id="CM042011">
    <property type="protein sequence ID" value="KAI3764471.1"/>
    <property type="molecule type" value="Genomic_DNA"/>
</dbReference>
<accession>A0ACB9F193</accession>
<proteinExistence type="predicted"/>
<protein>
    <submittedName>
        <fullName evidence="1">Uncharacterized protein</fullName>
    </submittedName>
</protein>
<organism evidence="1 2">
    <name type="scientific">Cichorium intybus</name>
    <name type="common">Chicory</name>
    <dbReference type="NCBI Taxonomy" id="13427"/>
    <lineage>
        <taxon>Eukaryota</taxon>
        <taxon>Viridiplantae</taxon>
        <taxon>Streptophyta</taxon>
        <taxon>Embryophyta</taxon>
        <taxon>Tracheophyta</taxon>
        <taxon>Spermatophyta</taxon>
        <taxon>Magnoliopsida</taxon>
        <taxon>eudicotyledons</taxon>
        <taxon>Gunneridae</taxon>
        <taxon>Pentapetalae</taxon>
        <taxon>asterids</taxon>
        <taxon>campanulids</taxon>
        <taxon>Asterales</taxon>
        <taxon>Asteraceae</taxon>
        <taxon>Cichorioideae</taxon>
        <taxon>Cichorieae</taxon>
        <taxon>Cichoriinae</taxon>
        <taxon>Cichorium</taxon>
    </lineage>
</organism>